<comment type="caution">
    <text evidence="1">The sequence shown here is derived from an EMBL/GenBank/DDBJ whole genome shotgun (WGS) entry which is preliminary data.</text>
</comment>
<keyword evidence="2" id="KW-1185">Reference proteome</keyword>
<dbReference type="RefSeq" id="WP_068718162.1">
    <property type="nucleotide sequence ID" value="NZ_AP014636.1"/>
</dbReference>
<organism evidence="1 2">
    <name type="scientific">Vibrio tritonius</name>
    <dbReference type="NCBI Taxonomy" id="1435069"/>
    <lineage>
        <taxon>Bacteria</taxon>
        <taxon>Pseudomonadati</taxon>
        <taxon>Pseudomonadota</taxon>
        <taxon>Gammaproteobacteria</taxon>
        <taxon>Vibrionales</taxon>
        <taxon>Vibrionaceae</taxon>
        <taxon>Vibrio</taxon>
    </lineage>
</organism>
<reference evidence="2" key="1">
    <citation type="submission" date="2023-07" db="EMBL/GenBank/DDBJ databases">
        <title>Molecular identification of indigenous halophilic bacteria isolated from red sea cost, biodegradation of synthetic dyes and assessment of degraded metabolite toxicity.</title>
        <authorList>
            <person name="Chaieb K."/>
            <person name="Altayb H.N."/>
        </authorList>
    </citation>
    <scope>NUCLEOTIDE SEQUENCE [LARGE SCALE GENOMIC DNA]</scope>
    <source>
        <strain evidence="2">K20</strain>
    </source>
</reference>
<sequence length="105" mass="11645">MSVSSVGSGNNGYAILQQSKKMADEAAQELQQTQALEQKDQSLRFNRVDSAQQDAVEKAHAHHTTHPDQVDSLIKLNQAQQYNRAGVTVVQKERDMLGSLLDLRV</sequence>
<name>A0ABS7YRN6_9VIBR</name>
<protein>
    <submittedName>
        <fullName evidence="1">Uncharacterized protein</fullName>
    </submittedName>
</protein>
<evidence type="ECO:0000313" key="1">
    <source>
        <dbReference type="EMBL" id="MCA2017526.1"/>
    </source>
</evidence>
<proteinExistence type="predicted"/>
<dbReference type="EMBL" id="JAIWIU010000108">
    <property type="protein sequence ID" value="MCA2017526.1"/>
    <property type="molecule type" value="Genomic_DNA"/>
</dbReference>
<accession>A0ABS7YRN6</accession>
<gene>
    <name evidence="1" type="ORF">LDJ79_15480</name>
</gene>
<evidence type="ECO:0000313" key="2">
    <source>
        <dbReference type="Proteomes" id="UP001199044"/>
    </source>
</evidence>
<dbReference type="Proteomes" id="UP001199044">
    <property type="component" value="Unassembled WGS sequence"/>
</dbReference>